<reference evidence="2 3" key="1">
    <citation type="submission" date="2021-06" db="EMBL/GenBank/DDBJ databases">
        <authorList>
            <person name="Palmer J.M."/>
        </authorList>
    </citation>
    <scope>NUCLEOTIDE SEQUENCE [LARGE SCALE GENOMIC DNA]</scope>
    <source>
        <strain evidence="2 3">XC_2019</strain>
        <tissue evidence="2">Muscle</tissue>
    </source>
</reference>
<evidence type="ECO:0000313" key="3">
    <source>
        <dbReference type="Proteomes" id="UP001434883"/>
    </source>
</evidence>
<evidence type="ECO:0000259" key="1">
    <source>
        <dbReference type="Pfam" id="PF25415"/>
    </source>
</evidence>
<dbReference type="InterPro" id="IPR057450">
    <property type="entry name" value="BRINP_EGF"/>
</dbReference>
<name>A0ABV0QZ91_9TELE</name>
<dbReference type="PANTHER" id="PTHR15564">
    <property type="entry name" value="MACPF DOMAIN-CONTAINING PROTEIN"/>
    <property type="match status" value="1"/>
</dbReference>
<keyword evidence="3" id="KW-1185">Reference proteome</keyword>
<proteinExistence type="predicted"/>
<comment type="caution">
    <text evidence="2">The sequence shown here is derived from an EMBL/GenBank/DDBJ whole genome shotgun (WGS) entry which is preliminary data.</text>
</comment>
<dbReference type="Pfam" id="PF25415">
    <property type="entry name" value="EGF_BRNP1-3"/>
    <property type="match status" value="1"/>
</dbReference>
<accession>A0ABV0QZ91</accession>
<protein>
    <recommendedName>
        <fullName evidence="1">BRINP EGF domain-containing protein</fullName>
    </recommendedName>
</protein>
<dbReference type="PANTHER" id="PTHR15564:SF4">
    <property type="entry name" value="BMP_RETINOIC ACID-INDUCIBLE NEURAL-SPECIFIC PROTEIN 2"/>
    <property type="match status" value="1"/>
</dbReference>
<dbReference type="InterPro" id="IPR033237">
    <property type="entry name" value="BRINP"/>
</dbReference>
<gene>
    <name evidence="2" type="ORF">XENOCAPTIV_008522</name>
</gene>
<feature type="domain" description="BRINP EGF" evidence="1">
    <location>
        <begin position="45"/>
        <end position="78"/>
    </location>
</feature>
<organism evidence="2 3">
    <name type="scientific">Xenoophorus captivus</name>
    <dbReference type="NCBI Taxonomy" id="1517983"/>
    <lineage>
        <taxon>Eukaryota</taxon>
        <taxon>Metazoa</taxon>
        <taxon>Chordata</taxon>
        <taxon>Craniata</taxon>
        <taxon>Vertebrata</taxon>
        <taxon>Euteleostomi</taxon>
        <taxon>Actinopterygii</taxon>
        <taxon>Neopterygii</taxon>
        <taxon>Teleostei</taxon>
        <taxon>Neoteleostei</taxon>
        <taxon>Acanthomorphata</taxon>
        <taxon>Ovalentaria</taxon>
        <taxon>Atherinomorphae</taxon>
        <taxon>Cyprinodontiformes</taxon>
        <taxon>Goodeidae</taxon>
        <taxon>Xenoophorus</taxon>
    </lineage>
</organism>
<sequence>MLITASIRLNTDLALLHIFILTFDFMSGLQDVLPEFLRGRFVEAALSYVACNTEGELLCRNNDCWCRCSPRFPECNCPFTDIKVMEENLEKNKAGWNNFNQEFMESGMWRCSFQAVFWADFEL</sequence>
<dbReference type="EMBL" id="JAHRIN010027210">
    <property type="protein sequence ID" value="MEQ2201165.1"/>
    <property type="molecule type" value="Genomic_DNA"/>
</dbReference>
<evidence type="ECO:0000313" key="2">
    <source>
        <dbReference type="EMBL" id="MEQ2201165.1"/>
    </source>
</evidence>
<dbReference type="Proteomes" id="UP001434883">
    <property type="component" value="Unassembled WGS sequence"/>
</dbReference>